<dbReference type="RefSeq" id="WP_119437871.1">
    <property type="nucleotide sequence ID" value="NZ_QWGR01000005.1"/>
</dbReference>
<dbReference type="InterPro" id="IPR041662">
    <property type="entry name" value="SusD-like_2"/>
</dbReference>
<reference evidence="2 3" key="1">
    <citation type="submission" date="2018-08" db="EMBL/GenBank/DDBJ databases">
        <title>Pallidiluteibacterium maritimus gen. nov., sp. nov., isolated from coastal sediment.</title>
        <authorList>
            <person name="Zhou L.Y."/>
        </authorList>
    </citation>
    <scope>NUCLEOTIDE SEQUENCE [LARGE SCALE GENOMIC DNA]</scope>
    <source>
        <strain evidence="2 3">XSD2</strain>
    </source>
</reference>
<dbReference type="SUPFAM" id="SSF48452">
    <property type="entry name" value="TPR-like"/>
    <property type="match status" value="1"/>
</dbReference>
<sequence length="566" mass="62723">MKLIQATYKFFLVLAVVSFASCGDHLTDLNVNPNGVDPAIVNPNLIVPTIITSTAQYYLNEGYRGGSAGVMQYIQQSGWSGETNKFDWDGARDWTTQYGNLRNAKHLYARSMEEGLEFQQGVAIVIRAFNFGYITDSWGDAPFNNALNADNGELEDLFPAFDSQETIYKGIIAELKEANTLLSKSLGDYSGINPDADVLYGGDPAKWRKFANSLALRYYMRVSAKLPDYAKAGIEEIVSNAGEYPIFTSVDDDATMGFIGSSNDDSWPANTTYDASESAFDRIQLCAGFRDVLVDLHDPRLAVWFNPVVVPIKISSDVAEDEVIDGVRYLNPDYMTASNYMVYNKSTWVADVAAGKTLVDTMEFAGLPIASTTGDGSGWNLNPNKIQGGPNVHNSALADMYKEEEGDMLKARLISYAEVCFILAEAAQKGWSVGSQQSWYEKGIKASFDTWEISDEYDAYANVSGVAFDGSLEQIITQKWIANWTVAHESWCDWRRTGYPELTYGDKGLRDAMPIRFQYGSAEIARNKDNYDTAVDGLQETAFTATDGKDSSWSKIWLLQGTNKPY</sequence>
<dbReference type="Pfam" id="PF12771">
    <property type="entry name" value="SusD-like_2"/>
    <property type="match status" value="1"/>
</dbReference>
<keyword evidence="3" id="KW-1185">Reference proteome</keyword>
<organism evidence="2 3">
    <name type="scientific">Maribellus luteus</name>
    <dbReference type="NCBI Taxonomy" id="2305463"/>
    <lineage>
        <taxon>Bacteria</taxon>
        <taxon>Pseudomonadati</taxon>
        <taxon>Bacteroidota</taxon>
        <taxon>Bacteroidia</taxon>
        <taxon>Marinilabiliales</taxon>
        <taxon>Prolixibacteraceae</taxon>
        <taxon>Maribellus</taxon>
    </lineage>
</organism>
<keyword evidence="2" id="KW-0449">Lipoprotein</keyword>
<gene>
    <name evidence="2" type="ORF">D1614_10400</name>
</gene>
<keyword evidence="1" id="KW-0732">Signal</keyword>
<evidence type="ECO:0000256" key="1">
    <source>
        <dbReference type="SAM" id="SignalP"/>
    </source>
</evidence>
<proteinExistence type="predicted"/>
<protein>
    <submittedName>
        <fullName evidence="2">SusD/RagB family nutrient-binding outer membrane lipoprotein</fullName>
    </submittedName>
</protein>
<feature type="chain" id="PRO_5017306894" evidence="1">
    <location>
        <begin position="21"/>
        <end position="566"/>
    </location>
</feature>
<accession>A0A399T1Y8</accession>
<dbReference type="Proteomes" id="UP000265926">
    <property type="component" value="Unassembled WGS sequence"/>
</dbReference>
<dbReference type="PROSITE" id="PS51257">
    <property type="entry name" value="PROKAR_LIPOPROTEIN"/>
    <property type="match status" value="1"/>
</dbReference>
<evidence type="ECO:0000313" key="3">
    <source>
        <dbReference type="Proteomes" id="UP000265926"/>
    </source>
</evidence>
<evidence type="ECO:0000313" key="2">
    <source>
        <dbReference type="EMBL" id="RIJ48141.1"/>
    </source>
</evidence>
<dbReference type="EMBL" id="QWGR01000005">
    <property type="protein sequence ID" value="RIJ48141.1"/>
    <property type="molecule type" value="Genomic_DNA"/>
</dbReference>
<dbReference type="OrthoDB" id="1109828at2"/>
<dbReference type="InterPro" id="IPR011990">
    <property type="entry name" value="TPR-like_helical_dom_sf"/>
</dbReference>
<comment type="caution">
    <text evidence="2">The sequence shown here is derived from an EMBL/GenBank/DDBJ whole genome shotgun (WGS) entry which is preliminary data.</text>
</comment>
<name>A0A399T1Y8_9BACT</name>
<dbReference type="AlphaFoldDB" id="A0A399T1Y8"/>
<dbReference type="Gene3D" id="1.25.40.390">
    <property type="match status" value="2"/>
</dbReference>
<feature type="signal peptide" evidence="1">
    <location>
        <begin position="1"/>
        <end position="20"/>
    </location>
</feature>